<evidence type="ECO:0000259" key="6">
    <source>
        <dbReference type="PROSITE" id="PS51352"/>
    </source>
</evidence>
<sequence>MNRIPRITRLVGVIALALGTVGCGPSATQGTLIQTDGVARATTAVPGMVSPNFSLLDYEGKRHQVGDYLGKPVLLNFWASWCGPCRQELPDLAQASHDFADSVQIVGVNLAEQDAPDVSRELLKRYKVAYPNLLDTEGSVASAYGIMVIPTTFLLDRKGKVVEKIQGPLTRDRIETLLKKVQ</sequence>
<dbReference type="Pfam" id="PF00578">
    <property type="entry name" value="AhpC-TSA"/>
    <property type="match status" value="1"/>
</dbReference>
<dbReference type="GO" id="GO:0016209">
    <property type="term" value="F:antioxidant activity"/>
    <property type="evidence" value="ECO:0007669"/>
    <property type="project" value="InterPro"/>
</dbReference>
<keyword evidence="4" id="KW-1015">Disulfide bond</keyword>
<evidence type="ECO:0000256" key="4">
    <source>
        <dbReference type="ARBA" id="ARBA00023157"/>
    </source>
</evidence>
<comment type="caution">
    <text evidence="7">The sequence shown here is derived from an EMBL/GenBank/DDBJ whole genome shotgun (WGS) entry which is preliminary data.</text>
</comment>
<dbReference type="PROSITE" id="PS51352">
    <property type="entry name" value="THIOREDOXIN_2"/>
    <property type="match status" value="1"/>
</dbReference>
<organism evidence="7 8">
    <name type="scientific">Tumebacillus permanentifrigoris</name>
    <dbReference type="NCBI Taxonomy" id="378543"/>
    <lineage>
        <taxon>Bacteria</taxon>
        <taxon>Bacillati</taxon>
        <taxon>Bacillota</taxon>
        <taxon>Bacilli</taxon>
        <taxon>Bacillales</taxon>
        <taxon>Alicyclobacillaceae</taxon>
        <taxon>Tumebacillus</taxon>
    </lineage>
</organism>
<dbReference type="GO" id="GO:0017004">
    <property type="term" value="P:cytochrome complex assembly"/>
    <property type="evidence" value="ECO:0007669"/>
    <property type="project" value="UniProtKB-KW"/>
</dbReference>
<accession>A0A316DAE9</accession>
<keyword evidence="5" id="KW-0676">Redox-active center</keyword>
<keyword evidence="3" id="KW-0735">Signal-anchor</keyword>
<dbReference type="RefSeq" id="WP_170119344.1">
    <property type="nucleotide sequence ID" value="NZ_QGGL01000005.1"/>
</dbReference>
<keyword evidence="8" id="KW-1185">Reference proteome</keyword>
<protein>
    <submittedName>
        <fullName evidence="7">Peroxiredoxin</fullName>
    </submittedName>
</protein>
<evidence type="ECO:0000256" key="5">
    <source>
        <dbReference type="ARBA" id="ARBA00023284"/>
    </source>
</evidence>
<evidence type="ECO:0000256" key="1">
    <source>
        <dbReference type="ARBA" id="ARBA00004196"/>
    </source>
</evidence>
<reference evidence="7 8" key="1">
    <citation type="submission" date="2018-05" db="EMBL/GenBank/DDBJ databases">
        <title>Genomic Encyclopedia of Type Strains, Phase IV (KMG-IV): sequencing the most valuable type-strain genomes for metagenomic binning, comparative biology and taxonomic classification.</title>
        <authorList>
            <person name="Goeker M."/>
        </authorList>
    </citation>
    <scope>NUCLEOTIDE SEQUENCE [LARGE SCALE GENOMIC DNA]</scope>
    <source>
        <strain evidence="7 8">DSM 18773</strain>
    </source>
</reference>
<dbReference type="PROSITE" id="PS00194">
    <property type="entry name" value="THIOREDOXIN_1"/>
    <property type="match status" value="1"/>
</dbReference>
<dbReference type="PROSITE" id="PS51257">
    <property type="entry name" value="PROKAR_LIPOPROTEIN"/>
    <property type="match status" value="1"/>
</dbReference>
<proteinExistence type="predicted"/>
<dbReference type="EMBL" id="QGGL01000005">
    <property type="protein sequence ID" value="PWK14475.1"/>
    <property type="molecule type" value="Genomic_DNA"/>
</dbReference>
<dbReference type="SUPFAM" id="SSF52833">
    <property type="entry name" value="Thioredoxin-like"/>
    <property type="match status" value="1"/>
</dbReference>
<dbReference type="InterPro" id="IPR050553">
    <property type="entry name" value="Thioredoxin_ResA/DsbE_sf"/>
</dbReference>
<name>A0A316DAE9_9BACL</name>
<evidence type="ECO:0000256" key="2">
    <source>
        <dbReference type="ARBA" id="ARBA00022748"/>
    </source>
</evidence>
<dbReference type="GO" id="GO:0030313">
    <property type="term" value="C:cell envelope"/>
    <property type="evidence" value="ECO:0007669"/>
    <property type="project" value="UniProtKB-SubCell"/>
</dbReference>
<dbReference type="Proteomes" id="UP000245634">
    <property type="component" value="Unassembled WGS sequence"/>
</dbReference>
<keyword evidence="2" id="KW-0201">Cytochrome c-type biogenesis</keyword>
<dbReference type="GO" id="GO:0016491">
    <property type="term" value="F:oxidoreductase activity"/>
    <property type="evidence" value="ECO:0007669"/>
    <property type="project" value="InterPro"/>
</dbReference>
<dbReference type="PANTHER" id="PTHR42852">
    <property type="entry name" value="THIOL:DISULFIDE INTERCHANGE PROTEIN DSBE"/>
    <property type="match status" value="1"/>
</dbReference>
<dbReference type="PANTHER" id="PTHR42852:SF6">
    <property type="entry name" value="THIOL:DISULFIDE INTERCHANGE PROTEIN DSBE"/>
    <property type="match status" value="1"/>
</dbReference>
<dbReference type="CDD" id="cd02966">
    <property type="entry name" value="TlpA_like_family"/>
    <property type="match status" value="1"/>
</dbReference>
<dbReference type="InterPro" id="IPR013766">
    <property type="entry name" value="Thioredoxin_domain"/>
</dbReference>
<keyword evidence="3" id="KW-0812">Transmembrane</keyword>
<evidence type="ECO:0000313" key="8">
    <source>
        <dbReference type="Proteomes" id="UP000245634"/>
    </source>
</evidence>
<dbReference type="InterPro" id="IPR036249">
    <property type="entry name" value="Thioredoxin-like_sf"/>
</dbReference>
<evidence type="ECO:0000313" key="7">
    <source>
        <dbReference type="EMBL" id="PWK14475.1"/>
    </source>
</evidence>
<evidence type="ECO:0000256" key="3">
    <source>
        <dbReference type="ARBA" id="ARBA00022968"/>
    </source>
</evidence>
<comment type="subcellular location">
    <subcellularLocation>
        <location evidence="1">Cell envelope</location>
    </subcellularLocation>
</comment>
<feature type="domain" description="Thioredoxin" evidence="6">
    <location>
        <begin position="44"/>
        <end position="182"/>
    </location>
</feature>
<dbReference type="Gene3D" id="3.40.30.10">
    <property type="entry name" value="Glutaredoxin"/>
    <property type="match status" value="1"/>
</dbReference>
<gene>
    <name evidence="7" type="ORF">C7459_105235</name>
</gene>
<dbReference type="AlphaFoldDB" id="A0A316DAE9"/>
<dbReference type="InterPro" id="IPR000866">
    <property type="entry name" value="AhpC/TSA"/>
</dbReference>
<dbReference type="InterPro" id="IPR017937">
    <property type="entry name" value="Thioredoxin_CS"/>
</dbReference>